<comment type="caution">
    <text evidence="1">The sequence shown here is derived from an EMBL/GenBank/DDBJ whole genome shotgun (WGS) entry which is preliminary data.</text>
</comment>
<proteinExistence type="predicted"/>
<protein>
    <submittedName>
        <fullName evidence="1">Uncharacterized protein</fullName>
    </submittedName>
</protein>
<keyword evidence="2" id="KW-1185">Reference proteome</keyword>
<organism evidence="1 2">
    <name type="scientific">Alteromonas oceani</name>
    <dbReference type="NCBI Taxonomy" id="2071609"/>
    <lineage>
        <taxon>Bacteria</taxon>
        <taxon>Pseudomonadati</taxon>
        <taxon>Pseudomonadota</taxon>
        <taxon>Gammaproteobacteria</taxon>
        <taxon>Alteromonadales</taxon>
        <taxon>Alteromonadaceae</taxon>
        <taxon>Alteromonas/Salinimonas group</taxon>
        <taxon>Alteromonas</taxon>
    </lineage>
</organism>
<dbReference type="RefSeq" id="WP_277423865.1">
    <property type="nucleotide sequence ID" value="NZ_JBHRSX010000099.1"/>
</dbReference>
<accession>A0ABV7K0H8</accession>
<evidence type="ECO:0000313" key="2">
    <source>
        <dbReference type="Proteomes" id="UP001595477"/>
    </source>
</evidence>
<gene>
    <name evidence="1" type="ORF">ACFOEW_18990</name>
</gene>
<name>A0ABV7K0H8_9ALTE</name>
<dbReference type="EMBL" id="JBHRSX010000099">
    <property type="protein sequence ID" value="MFC3203895.1"/>
    <property type="molecule type" value="Genomic_DNA"/>
</dbReference>
<dbReference type="Proteomes" id="UP001595477">
    <property type="component" value="Unassembled WGS sequence"/>
</dbReference>
<evidence type="ECO:0000313" key="1">
    <source>
        <dbReference type="EMBL" id="MFC3203895.1"/>
    </source>
</evidence>
<reference evidence="2" key="1">
    <citation type="journal article" date="2019" name="Int. J. Syst. Evol. Microbiol.">
        <title>The Global Catalogue of Microorganisms (GCM) 10K type strain sequencing project: providing services to taxonomists for standard genome sequencing and annotation.</title>
        <authorList>
            <consortium name="The Broad Institute Genomics Platform"/>
            <consortium name="The Broad Institute Genome Sequencing Center for Infectious Disease"/>
            <person name="Wu L."/>
            <person name="Ma J."/>
        </authorList>
    </citation>
    <scope>NUCLEOTIDE SEQUENCE [LARGE SCALE GENOMIC DNA]</scope>
    <source>
        <strain evidence="2">KCTC 52449</strain>
    </source>
</reference>
<sequence length="40" mass="4486">MKSFLNRLSEELDSLKSELDNTATLIREQVGKLPVLAGRL</sequence>